<feature type="transmembrane region" description="Helical" evidence="6">
    <location>
        <begin position="114"/>
        <end position="136"/>
    </location>
</feature>
<evidence type="ECO:0000256" key="4">
    <source>
        <dbReference type="ARBA" id="ARBA00022989"/>
    </source>
</evidence>
<protein>
    <submittedName>
        <fullName evidence="7">LysE family translocator</fullName>
    </submittedName>
</protein>
<name>A0A848DCM7_9PSEU</name>
<dbReference type="PANTHER" id="PTHR30086">
    <property type="entry name" value="ARGININE EXPORTER PROTEIN ARGO"/>
    <property type="match status" value="1"/>
</dbReference>
<evidence type="ECO:0000256" key="2">
    <source>
        <dbReference type="ARBA" id="ARBA00022475"/>
    </source>
</evidence>
<dbReference type="PANTHER" id="PTHR30086:SF20">
    <property type="entry name" value="ARGININE EXPORTER PROTEIN ARGO-RELATED"/>
    <property type="match status" value="1"/>
</dbReference>
<evidence type="ECO:0000313" key="8">
    <source>
        <dbReference type="Proteomes" id="UP000586918"/>
    </source>
</evidence>
<sequence length="212" mass="21423">MPTTAATLTFLLGSVAFILVPGPSVLFIVGRALAHGRRAALASVAGNCAGVSVLIVAVAFGAGEVAERSVAAFTVLKLVGAAYLCYLGIHTFRTRGDLAAALGAAPGPAADRRVFAQGVLVGVTNPKAVVLFAAVLPQFADPAVGNPATQMLVLGLLFVLTASVLDSVWGLAAGTARNWFATSPQRLRRLGGAGGLMMIVMGAGLAVSGRRD</sequence>
<feature type="transmembrane region" description="Helical" evidence="6">
    <location>
        <begin position="6"/>
        <end position="29"/>
    </location>
</feature>
<accession>A0A848DCM7</accession>
<feature type="transmembrane region" description="Helical" evidence="6">
    <location>
        <begin position="190"/>
        <end position="209"/>
    </location>
</feature>
<dbReference type="GO" id="GO:0005886">
    <property type="term" value="C:plasma membrane"/>
    <property type="evidence" value="ECO:0007669"/>
    <property type="project" value="UniProtKB-SubCell"/>
</dbReference>
<evidence type="ECO:0000313" key="7">
    <source>
        <dbReference type="EMBL" id="NMH90346.1"/>
    </source>
</evidence>
<dbReference type="AlphaFoldDB" id="A0A848DCM7"/>
<keyword evidence="4 6" id="KW-1133">Transmembrane helix</keyword>
<feature type="transmembrane region" description="Helical" evidence="6">
    <location>
        <begin position="69"/>
        <end position="89"/>
    </location>
</feature>
<dbReference type="RefSeq" id="WP_169409840.1">
    <property type="nucleotide sequence ID" value="NZ_JAAXKZ010000003.1"/>
</dbReference>
<evidence type="ECO:0000256" key="6">
    <source>
        <dbReference type="SAM" id="Phobius"/>
    </source>
</evidence>
<feature type="transmembrane region" description="Helical" evidence="6">
    <location>
        <begin position="148"/>
        <end position="169"/>
    </location>
</feature>
<organism evidence="7 8">
    <name type="scientific">Pseudonocardia bannensis</name>
    <dbReference type="NCBI Taxonomy" id="630973"/>
    <lineage>
        <taxon>Bacteria</taxon>
        <taxon>Bacillati</taxon>
        <taxon>Actinomycetota</taxon>
        <taxon>Actinomycetes</taxon>
        <taxon>Pseudonocardiales</taxon>
        <taxon>Pseudonocardiaceae</taxon>
        <taxon>Pseudonocardia</taxon>
    </lineage>
</organism>
<evidence type="ECO:0000256" key="3">
    <source>
        <dbReference type="ARBA" id="ARBA00022692"/>
    </source>
</evidence>
<dbReference type="PIRSF" id="PIRSF006324">
    <property type="entry name" value="LeuE"/>
    <property type="match status" value="1"/>
</dbReference>
<keyword evidence="3 6" id="KW-0812">Transmembrane</keyword>
<feature type="transmembrane region" description="Helical" evidence="6">
    <location>
        <begin position="41"/>
        <end position="63"/>
    </location>
</feature>
<dbReference type="InterPro" id="IPR001123">
    <property type="entry name" value="LeuE-type"/>
</dbReference>
<keyword evidence="5 6" id="KW-0472">Membrane</keyword>
<proteinExistence type="predicted"/>
<reference evidence="7 8" key="1">
    <citation type="submission" date="2020-04" db="EMBL/GenBank/DDBJ databases">
        <authorList>
            <person name="Klaysubun C."/>
            <person name="Duangmal K."/>
            <person name="Lipun K."/>
        </authorList>
    </citation>
    <scope>NUCLEOTIDE SEQUENCE [LARGE SCALE GENOMIC DNA]</scope>
    <source>
        <strain evidence="7 8">DSM 45300</strain>
    </source>
</reference>
<comment type="caution">
    <text evidence="7">The sequence shown here is derived from an EMBL/GenBank/DDBJ whole genome shotgun (WGS) entry which is preliminary data.</text>
</comment>
<evidence type="ECO:0000256" key="5">
    <source>
        <dbReference type="ARBA" id="ARBA00023136"/>
    </source>
</evidence>
<dbReference type="EMBL" id="JAAXKZ010000003">
    <property type="protein sequence ID" value="NMH90346.1"/>
    <property type="molecule type" value="Genomic_DNA"/>
</dbReference>
<dbReference type="Pfam" id="PF01810">
    <property type="entry name" value="LysE"/>
    <property type="match status" value="1"/>
</dbReference>
<gene>
    <name evidence="7" type="ORF">HF519_01790</name>
</gene>
<comment type="subcellular location">
    <subcellularLocation>
        <location evidence="1">Cell membrane</location>
        <topology evidence="1">Multi-pass membrane protein</topology>
    </subcellularLocation>
</comment>
<evidence type="ECO:0000256" key="1">
    <source>
        <dbReference type="ARBA" id="ARBA00004651"/>
    </source>
</evidence>
<dbReference type="GO" id="GO:0015171">
    <property type="term" value="F:amino acid transmembrane transporter activity"/>
    <property type="evidence" value="ECO:0007669"/>
    <property type="project" value="TreeGrafter"/>
</dbReference>
<dbReference type="Proteomes" id="UP000586918">
    <property type="component" value="Unassembled WGS sequence"/>
</dbReference>
<keyword evidence="8" id="KW-1185">Reference proteome</keyword>
<keyword evidence="2" id="KW-1003">Cell membrane</keyword>